<gene>
    <name evidence="1" type="ORF">DPMN_102232</name>
</gene>
<name>A0A9D4LIX9_DREPO</name>
<sequence>MLYVRAERGGDCPLHWASVKLIISYFFAAAHQKLREIRPLLSKANGEMPESEQDKFLNSEHLIRHVPVVGNAIRSDMFIETTCRRYGHCKTGITDSTLKPEILKYLSLSLHICSRIDEDMRAISSAN</sequence>
<dbReference type="AlphaFoldDB" id="A0A9D4LIX9"/>
<dbReference type="Proteomes" id="UP000828390">
    <property type="component" value="Unassembled WGS sequence"/>
</dbReference>
<dbReference type="EMBL" id="JAIWYP010000003">
    <property type="protein sequence ID" value="KAH3859418.1"/>
    <property type="molecule type" value="Genomic_DNA"/>
</dbReference>
<comment type="caution">
    <text evidence="1">The sequence shown here is derived from an EMBL/GenBank/DDBJ whole genome shotgun (WGS) entry which is preliminary data.</text>
</comment>
<organism evidence="1 2">
    <name type="scientific">Dreissena polymorpha</name>
    <name type="common">Zebra mussel</name>
    <name type="synonym">Mytilus polymorpha</name>
    <dbReference type="NCBI Taxonomy" id="45954"/>
    <lineage>
        <taxon>Eukaryota</taxon>
        <taxon>Metazoa</taxon>
        <taxon>Spiralia</taxon>
        <taxon>Lophotrochozoa</taxon>
        <taxon>Mollusca</taxon>
        <taxon>Bivalvia</taxon>
        <taxon>Autobranchia</taxon>
        <taxon>Heteroconchia</taxon>
        <taxon>Euheterodonta</taxon>
        <taxon>Imparidentia</taxon>
        <taxon>Neoheterodontei</taxon>
        <taxon>Myida</taxon>
        <taxon>Dreissenoidea</taxon>
        <taxon>Dreissenidae</taxon>
        <taxon>Dreissena</taxon>
    </lineage>
</organism>
<evidence type="ECO:0000313" key="2">
    <source>
        <dbReference type="Proteomes" id="UP000828390"/>
    </source>
</evidence>
<reference evidence="1" key="2">
    <citation type="submission" date="2020-11" db="EMBL/GenBank/DDBJ databases">
        <authorList>
            <person name="McCartney M.A."/>
            <person name="Auch B."/>
            <person name="Kono T."/>
            <person name="Mallez S."/>
            <person name="Becker A."/>
            <person name="Gohl D.M."/>
            <person name="Silverstein K.A.T."/>
            <person name="Koren S."/>
            <person name="Bechman K.B."/>
            <person name="Herman A."/>
            <person name="Abrahante J.E."/>
            <person name="Garbe J."/>
        </authorList>
    </citation>
    <scope>NUCLEOTIDE SEQUENCE</scope>
    <source>
        <strain evidence="1">Duluth1</strain>
        <tissue evidence="1">Whole animal</tissue>
    </source>
</reference>
<evidence type="ECO:0000313" key="1">
    <source>
        <dbReference type="EMBL" id="KAH3859418.1"/>
    </source>
</evidence>
<proteinExistence type="predicted"/>
<keyword evidence="2" id="KW-1185">Reference proteome</keyword>
<accession>A0A9D4LIX9</accession>
<reference evidence="1" key="1">
    <citation type="journal article" date="2019" name="bioRxiv">
        <title>The Genome of the Zebra Mussel, Dreissena polymorpha: A Resource for Invasive Species Research.</title>
        <authorList>
            <person name="McCartney M.A."/>
            <person name="Auch B."/>
            <person name="Kono T."/>
            <person name="Mallez S."/>
            <person name="Zhang Y."/>
            <person name="Obille A."/>
            <person name="Becker A."/>
            <person name="Abrahante J.E."/>
            <person name="Garbe J."/>
            <person name="Badalamenti J.P."/>
            <person name="Herman A."/>
            <person name="Mangelson H."/>
            <person name="Liachko I."/>
            <person name="Sullivan S."/>
            <person name="Sone E.D."/>
            <person name="Koren S."/>
            <person name="Silverstein K.A.T."/>
            <person name="Beckman K.B."/>
            <person name="Gohl D.M."/>
        </authorList>
    </citation>
    <scope>NUCLEOTIDE SEQUENCE</scope>
    <source>
        <strain evidence="1">Duluth1</strain>
        <tissue evidence="1">Whole animal</tissue>
    </source>
</reference>
<protein>
    <submittedName>
        <fullName evidence="1">Uncharacterized protein</fullName>
    </submittedName>
</protein>